<evidence type="ECO:0008006" key="5">
    <source>
        <dbReference type="Google" id="ProtNLM"/>
    </source>
</evidence>
<evidence type="ECO:0000256" key="1">
    <source>
        <dbReference type="SAM" id="MobiDB-lite"/>
    </source>
</evidence>
<organism evidence="3 4">
    <name type="scientific">Cyclotella atomus</name>
    <dbReference type="NCBI Taxonomy" id="382360"/>
    <lineage>
        <taxon>Eukaryota</taxon>
        <taxon>Sar</taxon>
        <taxon>Stramenopiles</taxon>
        <taxon>Ochrophyta</taxon>
        <taxon>Bacillariophyta</taxon>
        <taxon>Coscinodiscophyceae</taxon>
        <taxon>Thalassiosirophycidae</taxon>
        <taxon>Stephanodiscales</taxon>
        <taxon>Stephanodiscaceae</taxon>
        <taxon>Cyclotella</taxon>
    </lineage>
</organism>
<keyword evidence="2" id="KW-0732">Signal</keyword>
<dbReference type="AlphaFoldDB" id="A0ABD3NCH3"/>
<feature type="compositionally biased region" description="Basic and acidic residues" evidence="1">
    <location>
        <begin position="138"/>
        <end position="161"/>
    </location>
</feature>
<dbReference type="PANTHER" id="PTHR34127:SF1">
    <property type="entry name" value="OS04G0405600 PROTEIN"/>
    <property type="match status" value="1"/>
</dbReference>
<feature type="region of interest" description="Disordered" evidence="1">
    <location>
        <begin position="93"/>
        <end position="178"/>
    </location>
</feature>
<name>A0ABD3NCH3_9STRA</name>
<dbReference type="InterPro" id="IPR010765">
    <property type="entry name" value="DUF1350"/>
</dbReference>
<comment type="caution">
    <text evidence="3">The sequence shown here is derived from an EMBL/GenBank/DDBJ whole genome shotgun (WGS) entry which is preliminary data.</text>
</comment>
<proteinExistence type="predicted"/>
<dbReference type="Proteomes" id="UP001530400">
    <property type="component" value="Unassembled WGS sequence"/>
</dbReference>
<accession>A0ABD3NCH3</accession>
<reference evidence="3 4" key="1">
    <citation type="submission" date="2024-10" db="EMBL/GenBank/DDBJ databases">
        <title>Updated reference genomes for cyclostephanoid diatoms.</title>
        <authorList>
            <person name="Roberts W.R."/>
            <person name="Alverson A.J."/>
        </authorList>
    </citation>
    <scope>NUCLEOTIDE SEQUENCE [LARGE SCALE GENOMIC DNA]</scope>
    <source>
        <strain evidence="3 4">AJA010-31</strain>
    </source>
</reference>
<dbReference type="PANTHER" id="PTHR34127">
    <property type="entry name" value="OS04G0405600 PROTEIN"/>
    <property type="match status" value="1"/>
</dbReference>
<feature type="compositionally biased region" description="Polar residues" evidence="1">
    <location>
        <begin position="192"/>
        <end position="208"/>
    </location>
</feature>
<feature type="chain" id="PRO_5044741122" description="AB hydrolase-1 domain-containing protein" evidence="2">
    <location>
        <begin position="30"/>
        <end position="649"/>
    </location>
</feature>
<evidence type="ECO:0000313" key="3">
    <source>
        <dbReference type="EMBL" id="KAL3770400.1"/>
    </source>
</evidence>
<evidence type="ECO:0000313" key="4">
    <source>
        <dbReference type="Proteomes" id="UP001530400"/>
    </source>
</evidence>
<feature type="region of interest" description="Disordered" evidence="1">
    <location>
        <begin position="189"/>
        <end position="208"/>
    </location>
</feature>
<evidence type="ECO:0000256" key="2">
    <source>
        <dbReference type="SAM" id="SignalP"/>
    </source>
</evidence>
<feature type="signal peptide" evidence="2">
    <location>
        <begin position="1"/>
        <end position="29"/>
    </location>
</feature>
<protein>
    <recommendedName>
        <fullName evidence="5">AB hydrolase-1 domain-containing protein</fullName>
    </recommendedName>
</protein>
<keyword evidence="4" id="KW-1185">Reference proteome</keyword>
<gene>
    <name evidence="3" type="ORF">ACHAWO_006389</name>
</gene>
<feature type="compositionally biased region" description="Basic and acidic residues" evidence="1">
    <location>
        <begin position="435"/>
        <end position="446"/>
    </location>
</feature>
<dbReference type="EMBL" id="JALLPJ020001312">
    <property type="protein sequence ID" value="KAL3770400.1"/>
    <property type="molecule type" value="Genomic_DNA"/>
</dbReference>
<feature type="region of interest" description="Disordered" evidence="1">
    <location>
        <begin position="427"/>
        <end position="446"/>
    </location>
</feature>
<sequence length="649" mass="73429">MADRQPKHMRKYHICLCLVSSALQRSADAFGSFGVGSYYFQPLHYIGSDANQVTNHHTPTHLVYRGIALSMSATDEGSANPDLQKRYEEAMKRREMRHAQKQKVPTNKALLGSDVSKPNEKKFTATDPIDESTLDGNEQTKTKEVRYERPTLPSREIRDTNDSSSQTDSNRSNKKSRFQVYETYFEDDDSTDYQNEYTQTSSRNKPSCQWENYGSTSILFPPPSKANKPKAIIHFVGGTFFGSYPRKFYGKFLEDISAKCDAVIVATPIPLILPGKGLVNRLGNWLFDDSLGDDDWDRPRRRSTEGDGELKNNPLDHLHLAKVVQKEFNSAYRDVILDEYCHDFTSEEVEQFMKSVPIVGVGHSLGARIQAISCSHPETTKFLAMGKGRHLIRSGREGMVYLGFANWGASTSIPGVDTLEKTVRRRERSAQQVERNQRGVESREDVYENRRRRRNNVLRRRYGRNYDRYSQYDAEDLDLADIFGDVLSGVAKGAKQIGNALTPDADDLEFKPSPDELWDAMASSREGYSSNCKNTLIVQFDEDPIDQGPRLARTLLKVSNNTELHEDDRHTNLVQDVKFARLKGSHLTPVSFRDGIAKLLPSKALAVLTSSSDYLVQQLGDETSKSSRRQQEELSDVVDTVASYIRDAI</sequence>